<dbReference type="EMBL" id="BART01002624">
    <property type="protein sequence ID" value="GAG65150.1"/>
    <property type="molecule type" value="Genomic_DNA"/>
</dbReference>
<feature type="non-terminal residue" evidence="1">
    <location>
        <position position="1"/>
    </location>
</feature>
<dbReference type="AlphaFoldDB" id="X0Z706"/>
<gene>
    <name evidence="1" type="ORF">S01H4_07867</name>
</gene>
<comment type="caution">
    <text evidence="1">The sequence shown here is derived from an EMBL/GenBank/DDBJ whole genome shotgun (WGS) entry which is preliminary data.</text>
</comment>
<organism evidence="1">
    <name type="scientific">marine sediment metagenome</name>
    <dbReference type="NCBI Taxonomy" id="412755"/>
    <lineage>
        <taxon>unclassified sequences</taxon>
        <taxon>metagenomes</taxon>
        <taxon>ecological metagenomes</taxon>
    </lineage>
</organism>
<protein>
    <submittedName>
        <fullName evidence="1">Uncharacterized protein</fullName>
    </submittedName>
</protein>
<evidence type="ECO:0000313" key="1">
    <source>
        <dbReference type="EMBL" id="GAG65150.1"/>
    </source>
</evidence>
<sequence>RLSSPLWGRPLVVTLEGGGLRTAPAVPIPKGVQNCDLPVKAGNKITAEIKNVTSETPVTPNYQLIGVFEG</sequence>
<proteinExistence type="predicted"/>
<name>X0Z706_9ZZZZ</name>
<reference evidence="1" key="1">
    <citation type="journal article" date="2014" name="Front. Microbiol.">
        <title>High frequency of phylogenetically diverse reductive dehalogenase-homologous genes in deep subseafloor sedimentary metagenomes.</title>
        <authorList>
            <person name="Kawai M."/>
            <person name="Futagami T."/>
            <person name="Toyoda A."/>
            <person name="Takaki Y."/>
            <person name="Nishi S."/>
            <person name="Hori S."/>
            <person name="Arai W."/>
            <person name="Tsubouchi T."/>
            <person name="Morono Y."/>
            <person name="Uchiyama I."/>
            <person name="Ito T."/>
            <person name="Fujiyama A."/>
            <person name="Inagaki F."/>
            <person name="Takami H."/>
        </authorList>
    </citation>
    <scope>NUCLEOTIDE SEQUENCE</scope>
    <source>
        <strain evidence="1">Expedition CK06-06</strain>
    </source>
</reference>
<accession>X0Z706</accession>